<dbReference type="InParanoid" id="U5HG04"/>
<protein>
    <submittedName>
        <fullName evidence="3 4">Uncharacterized protein</fullName>
    </submittedName>
</protein>
<accession>U5HG04</accession>
<name>U5HG04_USTV1</name>
<reference evidence="5" key="1">
    <citation type="submission" date="2010-11" db="EMBL/GenBank/DDBJ databases">
        <title>The genome sequence of Microbotryum violaceum strain p1A1 Lamole.</title>
        <authorList>
            <person name="Cuomo C."/>
            <person name="Perlin M."/>
            <person name="Young S.K."/>
            <person name="Zeng Q."/>
            <person name="Gargeya S."/>
            <person name="Alvarado L."/>
            <person name="Berlin A."/>
            <person name="Chapman S.B."/>
            <person name="Chen Z."/>
            <person name="Freedman E."/>
            <person name="Gellesch M."/>
            <person name="Goldberg J."/>
            <person name="Griggs A."/>
            <person name="Gujja S."/>
            <person name="Heilman E."/>
            <person name="Heiman D."/>
            <person name="Howarth C."/>
            <person name="Mehta T."/>
            <person name="Neiman D."/>
            <person name="Pearson M."/>
            <person name="Roberts A."/>
            <person name="Saif S."/>
            <person name="Shea T."/>
            <person name="Shenoy N."/>
            <person name="Sisk P."/>
            <person name="Stolte C."/>
            <person name="Sykes S."/>
            <person name="White J."/>
            <person name="Yandava C."/>
            <person name="Haas B."/>
            <person name="Nusbaum C."/>
            <person name="Birren B."/>
        </authorList>
    </citation>
    <scope>NUCLEOTIDE SEQUENCE [LARGE SCALE GENOMIC DNA]</scope>
    <source>
        <strain evidence="5">p1A1 Lamole</strain>
    </source>
</reference>
<dbReference type="EMBL" id="AEIJ01000672">
    <property type="status" value="NOT_ANNOTATED_CDS"/>
    <property type="molecule type" value="Genomic_DNA"/>
</dbReference>
<keyword evidence="2" id="KW-1133">Transmembrane helix</keyword>
<keyword evidence="5" id="KW-1185">Reference proteome</keyword>
<gene>
    <name evidence="3" type="ORF">MVLG_06025</name>
</gene>
<feature type="region of interest" description="Disordered" evidence="1">
    <location>
        <begin position="390"/>
        <end position="566"/>
    </location>
</feature>
<sequence length="622" mass="63935">MGSPSSSSALDHCAARSPETVPVVSAPVVSAPVVSAPVVSAPVVSVPVALPAEEVVVDSSLEPAPGAVSPPSSSPPTHHRVTATGVLATTTTALVHNRLTHAAGGMLSSTLTGLFTLLLVLFVYRKSFLLPFGGSSSSRNLSLTEYNTEYNRHVGASGTASGKARPHSPDGSSTGESDATMFGTGPQAARRSPRSPPPPARYPGRPIGTNKPTLRIKLDQDQVVDEEGEVYRCIIKSPLPEGSLKPCLRRAMIPTPTATVLAEEGETQPLLLDVAPSSPTPSSNDGHEPSTSSLSSPTSKKTVRLIEPAHSACELDRLRFHWASCATSPASKGIGGYRSTRDIYAKGQGGDRNTTVAPAVKSPTTNAGSYLKPHEVPAPREFDVDEQNNSLGLDVTPLGSNSARAASTGAGGGSTRRRLSPSPSGRFIKDSIRSTSARSVSPIPNRLAGNGPAYLRTSSPAGPPGMTNHSTNASVAVGGGPRSESPGRPKWVRQKNSSSMLGESNSTSKSSLSNSTNLSTTITTSSGSGSGSGARPIRTIVLDGSEDSEGYEDCSEGSGTTTPVYGGVGGVGASPLSRGKAMLLGEGLRMSELMGKVGELPGNREGELPLISVEAPRSHVPA</sequence>
<dbReference type="EMBL" id="GL541737">
    <property type="protein sequence ID" value="KDE03513.1"/>
    <property type="molecule type" value="Genomic_DNA"/>
</dbReference>
<feature type="compositionally biased region" description="Low complexity" evidence="1">
    <location>
        <begin position="501"/>
        <end position="527"/>
    </location>
</feature>
<evidence type="ECO:0000256" key="2">
    <source>
        <dbReference type="SAM" id="Phobius"/>
    </source>
</evidence>
<dbReference type="AlphaFoldDB" id="U5HG04"/>
<feature type="compositionally biased region" description="Acidic residues" evidence="1">
    <location>
        <begin position="544"/>
        <end position="555"/>
    </location>
</feature>
<feature type="region of interest" description="Disordered" evidence="1">
    <location>
        <begin position="345"/>
        <end position="375"/>
    </location>
</feature>
<evidence type="ECO:0000313" key="4">
    <source>
        <dbReference type="EnsemblFungi" id="MVLG_06025T0"/>
    </source>
</evidence>
<evidence type="ECO:0000313" key="5">
    <source>
        <dbReference type="Proteomes" id="UP000017200"/>
    </source>
</evidence>
<feature type="compositionally biased region" description="Low complexity" evidence="1">
    <location>
        <begin position="289"/>
        <end position="300"/>
    </location>
</feature>
<feature type="region of interest" description="Disordered" evidence="1">
    <location>
        <begin position="272"/>
        <end position="303"/>
    </location>
</feature>
<reference evidence="4" key="4">
    <citation type="submission" date="2015-06" db="UniProtKB">
        <authorList>
            <consortium name="EnsemblFungi"/>
        </authorList>
    </citation>
    <scope>IDENTIFICATION</scope>
</reference>
<evidence type="ECO:0000256" key="1">
    <source>
        <dbReference type="SAM" id="MobiDB-lite"/>
    </source>
</evidence>
<feature type="transmembrane region" description="Helical" evidence="2">
    <location>
        <begin position="102"/>
        <end position="124"/>
    </location>
</feature>
<reference evidence="3" key="2">
    <citation type="submission" date="2010-11" db="EMBL/GenBank/DDBJ databases">
        <authorList>
            <consortium name="The Broad Institute Genome Sequencing Platform"/>
            <person name="Earl A."/>
            <person name="Ward D."/>
            <person name="Feldgarden M."/>
            <person name="Gevers D."/>
            <person name="Butler R."/>
            <person name="Young S.K."/>
            <person name="Zeng Q."/>
            <person name="Gargeya S."/>
            <person name="Fitzgerald M."/>
            <person name="Haas B."/>
            <person name="Abouelleil A."/>
            <person name="Alvarado L."/>
            <person name="Arachchi H.M."/>
            <person name="Berlin A."/>
            <person name="Brown A."/>
            <person name="Chapman S.B."/>
            <person name="Chen Z."/>
            <person name="Dunbar C."/>
            <person name="Freedman E."/>
            <person name="Gearin G."/>
            <person name="Gellesch M."/>
            <person name="Goldberg J."/>
            <person name="Griggs A."/>
            <person name="Gujja S."/>
            <person name="Heilman E."/>
            <person name="Heiman D."/>
            <person name="Howarth C."/>
            <person name="Larson L."/>
            <person name="Lui A."/>
            <person name="MacDonald P.J.P."/>
            <person name="Mehta T."/>
            <person name="Montmayeur A."/>
            <person name="Murphy C."/>
            <person name="Neiman D."/>
            <person name="Pearson M."/>
            <person name="Priest M."/>
            <person name="Roberts A."/>
            <person name="Saif S."/>
            <person name="Shea T."/>
            <person name="Shenoy N."/>
            <person name="Sisk P."/>
            <person name="Stolte C."/>
            <person name="Sykes S."/>
            <person name="White J."/>
            <person name="Yandava C."/>
            <person name="Wortman J."/>
            <person name="Nusbaum C."/>
            <person name="Birren B."/>
        </authorList>
    </citation>
    <scope>NUCLEOTIDE SEQUENCE</scope>
    <source>
        <strain evidence="3">P1A1 Lamole</strain>
    </source>
</reference>
<reference evidence="3 5" key="3">
    <citation type="journal article" date="2015" name="BMC Genomics">
        <title>Sex and parasites: genomic and transcriptomic analysis of Microbotryum lychnidis-dioicae, the biotrophic and plant-castrating anther smut fungus.</title>
        <authorList>
            <person name="Perlin M.H."/>
            <person name="Amselem J."/>
            <person name="Fontanillas E."/>
            <person name="Toh S.S."/>
            <person name="Chen Z."/>
            <person name="Goldberg J."/>
            <person name="Duplessis S."/>
            <person name="Henrissat B."/>
            <person name="Young S."/>
            <person name="Zeng Q."/>
            <person name="Aguileta G."/>
            <person name="Petit E."/>
            <person name="Badouin H."/>
            <person name="Andrews J."/>
            <person name="Razeeq D."/>
            <person name="Gabaldon T."/>
            <person name="Quesneville H."/>
            <person name="Giraud T."/>
            <person name="Hood M.E."/>
            <person name="Schultz D.J."/>
            <person name="Cuomo C.A."/>
        </authorList>
    </citation>
    <scope>NUCLEOTIDE SEQUENCE [LARGE SCALE GENOMIC DNA]</scope>
    <source>
        <strain evidence="5">p1A1 Lamole</strain>
        <strain evidence="3">P1A1 Lamole</strain>
    </source>
</reference>
<dbReference type="EnsemblFungi" id="MVLG_06025T0">
    <property type="protein sequence ID" value="MVLG_06025T0"/>
    <property type="gene ID" value="MVLG_06025"/>
</dbReference>
<dbReference type="Proteomes" id="UP000017200">
    <property type="component" value="Unassembled WGS sequence"/>
</dbReference>
<organism evidence="3">
    <name type="scientific">Microbotryum lychnidis-dioicae (strain p1A1 Lamole / MvSl-1064)</name>
    <name type="common">Anther smut fungus</name>
    <dbReference type="NCBI Taxonomy" id="683840"/>
    <lineage>
        <taxon>Eukaryota</taxon>
        <taxon>Fungi</taxon>
        <taxon>Dikarya</taxon>
        <taxon>Basidiomycota</taxon>
        <taxon>Pucciniomycotina</taxon>
        <taxon>Microbotryomycetes</taxon>
        <taxon>Microbotryales</taxon>
        <taxon>Microbotryaceae</taxon>
        <taxon>Microbotryum</taxon>
    </lineage>
</organism>
<keyword evidence="2" id="KW-0472">Membrane</keyword>
<feature type="region of interest" description="Disordered" evidence="1">
    <location>
        <begin position="154"/>
        <end position="217"/>
    </location>
</feature>
<evidence type="ECO:0000313" key="3">
    <source>
        <dbReference type="EMBL" id="KDE03513.1"/>
    </source>
</evidence>
<dbReference type="HOGENOM" id="CLU_439538_0_0_1"/>
<keyword evidence="2" id="KW-0812">Transmembrane</keyword>
<feature type="compositionally biased region" description="Polar residues" evidence="1">
    <location>
        <begin position="351"/>
        <end position="368"/>
    </location>
</feature>
<feature type="compositionally biased region" description="Low complexity" evidence="1">
    <location>
        <begin position="399"/>
        <end position="408"/>
    </location>
</feature>
<proteinExistence type="predicted"/>